<evidence type="ECO:0000313" key="2">
    <source>
        <dbReference type="Proteomes" id="UP000183940"/>
    </source>
</evidence>
<accession>A0A1L9QRJ7</accession>
<comment type="caution">
    <text evidence="1">The sequence shown here is derived from an EMBL/GenBank/DDBJ whole genome shotgun (WGS) entry which is preliminary data.</text>
</comment>
<name>A0A1L9QRJ7_9CYAN</name>
<dbReference type="STRING" id="1925591.BI308_12375"/>
<keyword evidence="2" id="KW-1185">Reference proteome</keyword>
<reference evidence="1" key="1">
    <citation type="submission" date="2016-10" db="EMBL/GenBank/DDBJ databases">
        <title>CRISPR-Cas defence system in Roseofilum reptotaenium: evidence of a bacteriophage-cyanobacterium arms race in the coral black band disease.</title>
        <authorList>
            <person name="Buerger P."/>
            <person name="Wood-Charlson E.M."/>
            <person name="Weynberg K.D."/>
            <person name="Willis B."/>
            <person name="Van Oppen M.J."/>
        </authorList>
    </citation>
    <scope>NUCLEOTIDE SEQUENCE [LARGE SCALE GENOMIC DNA]</scope>
    <source>
        <strain evidence="1">AO1-A</strain>
    </source>
</reference>
<dbReference type="AlphaFoldDB" id="A0A1L9QRJ7"/>
<protein>
    <submittedName>
        <fullName evidence="1">Uncharacterized protein</fullName>
    </submittedName>
</protein>
<gene>
    <name evidence="1" type="ORF">BI308_12375</name>
</gene>
<evidence type="ECO:0000313" key="1">
    <source>
        <dbReference type="EMBL" id="OJJ25273.1"/>
    </source>
</evidence>
<dbReference type="Proteomes" id="UP000183940">
    <property type="component" value="Unassembled WGS sequence"/>
</dbReference>
<proteinExistence type="predicted"/>
<organism evidence="1 2">
    <name type="scientific">Roseofilum reptotaenium AO1-A</name>
    <dbReference type="NCBI Taxonomy" id="1925591"/>
    <lineage>
        <taxon>Bacteria</taxon>
        <taxon>Bacillati</taxon>
        <taxon>Cyanobacteriota</taxon>
        <taxon>Cyanophyceae</taxon>
        <taxon>Desertifilales</taxon>
        <taxon>Desertifilaceae</taxon>
        <taxon>Roseofilum</taxon>
    </lineage>
</organism>
<dbReference type="EMBL" id="MLAW01000019">
    <property type="protein sequence ID" value="OJJ25273.1"/>
    <property type="molecule type" value="Genomic_DNA"/>
</dbReference>
<sequence>MSTANNYRQSIRSLEGIKSRQFDSEKAFYEFLEQIYNEFKQKYNELGQEQDSLGIFICSIGLFAFGRLDVVEDILDHVPHKKYPANHLIGVIPNLLPLPKNLSWRDNPESLQAWIRENFTHLKWDEISEIYVLQE</sequence>